<evidence type="ECO:0008006" key="3">
    <source>
        <dbReference type="Google" id="ProtNLM"/>
    </source>
</evidence>
<protein>
    <recommendedName>
        <fullName evidence="3">F-box domain-containing protein</fullName>
    </recommendedName>
</protein>
<organism evidence="1 2">
    <name type="scientific">Pelagomonas calceolata</name>
    <dbReference type="NCBI Taxonomy" id="35677"/>
    <lineage>
        <taxon>Eukaryota</taxon>
        <taxon>Sar</taxon>
        <taxon>Stramenopiles</taxon>
        <taxon>Ochrophyta</taxon>
        <taxon>Pelagophyceae</taxon>
        <taxon>Pelagomonadales</taxon>
        <taxon>Pelagomonadaceae</taxon>
        <taxon>Pelagomonas</taxon>
    </lineage>
</organism>
<dbReference type="AlphaFoldDB" id="A0A8J2S6U9"/>
<keyword evidence="2" id="KW-1185">Reference proteome</keyword>
<evidence type="ECO:0000313" key="2">
    <source>
        <dbReference type="Proteomes" id="UP000789595"/>
    </source>
</evidence>
<comment type="caution">
    <text evidence="1">The sequence shown here is derived from an EMBL/GenBank/DDBJ whole genome shotgun (WGS) entry which is preliminary data.</text>
</comment>
<evidence type="ECO:0000313" key="1">
    <source>
        <dbReference type="EMBL" id="CAH0364940.1"/>
    </source>
</evidence>
<proteinExistence type="predicted"/>
<gene>
    <name evidence="1" type="ORF">PECAL_1P13330</name>
</gene>
<sequence length="269" mass="30093">MHRLPPDVLNVVTQLLGVKELGRCSRASRILATAAVFGFEARAQERGPGLVLHARHAQRQWGGEPDWRKLCRKAMSLNRRRLRPPAPRRLKSVDPTKAIRQANQRYMFTLEAFDGHPRARGTTCLLANRCVLAIFVQSPLGEQVSVDCGFPDSLQRDRIAFMRVLISRGADRLAKTAVLYSGAATGEETSAGARWFECYKPPWIDLDDGADESDVEDVVGNGVEALVWRSMLGPGCGVYFKKRMNQDGGDTFMPLNEVLFRLEHLLVFD</sequence>
<dbReference type="EMBL" id="CAKKNE010000001">
    <property type="protein sequence ID" value="CAH0364940.1"/>
    <property type="molecule type" value="Genomic_DNA"/>
</dbReference>
<dbReference type="Proteomes" id="UP000789595">
    <property type="component" value="Unassembled WGS sequence"/>
</dbReference>
<name>A0A8J2S6U9_9STRA</name>
<accession>A0A8J2S6U9</accession>
<reference evidence="1" key="1">
    <citation type="submission" date="2021-11" db="EMBL/GenBank/DDBJ databases">
        <authorList>
            <consortium name="Genoscope - CEA"/>
            <person name="William W."/>
        </authorList>
    </citation>
    <scope>NUCLEOTIDE SEQUENCE</scope>
</reference>